<protein>
    <recommendedName>
        <fullName evidence="4">Histone RNA hairpin-binding protein RNA-binding domain-containing protein</fullName>
    </recommendedName>
</protein>
<keyword evidence="2" id="KW-0694">RNA-binding</keyword>
<feature type="compositionally biased region" description="Basic and acidic residues" evidence="3">
    <location>
        <begin position="32"/>
        <end position="41"/>
    </location>
</feature>
<dbReference type="GO" id="GO:0007076">
    <property type="term" value="P:mitotic chromosome condensation"/>
    <property type="evidence" value="ECO:0007669"/>
    <property type="project" value="UniProtKB-ARBA"/>
</dbReference>
<dbReference type="AlphaFoldDB" id="A0A8S0YML7"/>
<gene>
    <name evidence="5" type="ORF">APLA_LOCUS439</name>
</gene>
<dbReference type="GO" id="GO:0051028">
    <property type="term" value="P:mRNA transport"/>
    <property type="evidence" value="ECO:0007669"/>
    <property type="project" value="TreeGrafter"/>
</dbReference>
<dbReference type="GO" id="GO:0071207">
    <property type="term" value="F:histone pre-mRNA stem-loop binding"/>
    <property type="evidence" value="ECO:0007669"/>
    <property type="project" value="TreeGrafter"/>
</dbReference>
<name>A0A8S0YML7_ARCPL</name>
<dbReference type="GO" id="GO:0071204">
    <property type="term" value="C:histone pre-mRNA 3'end processing complex"/>
    <property type="evidence" value="ECO:0007669"/>
    <property type="project" value="TreeGrafter"/>
</dbReference>
<comment type="similarity">
    <text evidence="1">Belongs to the SLBP family.</text>
</comment>
<dbReference type="Proteomes" id="UP000494256">
    <property type="component" value="Unassembled WGS sequence"/>
</dbReference>
<dbReference type="FunFam" id="1.10.8.1120:FF:000001">
    <property type="entry name" value="Histone RNA hairpin-binding protein-like"/>
    <property type="match status" value="1"/>
</dbReference>
<dbReference type="EMBL" id="CADEBD010000038">
    <property type="protein sequence ID" value="CAB3220740.1"/>
    <property type="molecule type" value="Genomic_DNA"/>
</dbReference>
<accession>A0A8S0YML7</accession>
<comment type="caution">
    <text evidence="5">The sequence shown here is derived from an EMBL/GenBank/DDBJ whole genome shotgun (WGS) entry which is preliminary data.</text>
</comment>
<feature type="region of interest" description="Disordered" evidence="3">
    <location>
        <begin position="120"/>
        <end position="151"/>
    </location>
</feature>
<feature type="compositionally biased region" description="Acidic residues" evidence="3">
    <location>
        <begin position="135"/>
        <end position="151"/>
    </location>
</feature>
<feature type="region of interest" description="Disordered" evidence="3">
    <location>
        <begin position="1"/>
        <end position="66"/>
    </location>
</feature>
<dbReference type="InterPro" id="IPR029344">
    <property type="entry name" value="SLBP_RNA_bind"/>
</dbReference>
<dbReference type="GO" id="GO:0006398">
    <property type="term" value="P:mRNA 3'-end processing by stem-loop binding and cleavage"/>
    <property type="evidence" value="ECO:0007669"/>
    <property type="project" value="TreeGrafter"/>
</dbReference>
<evidence type="ECO:0000313" key="5">
    <source>
        <dbReference type="EMBL" id="CAB3220740.1"/>
    </source>
</evidence>
<organism evidence="5 6">
    <name type="scientific">Arctia plantaginis</name>
    <name type="common">Wood tiger moth</name>
    <name type="synonym">Phalaena plantaginis</name>
    <dbReference type="NCBI Taxonomy" id="874455"/>
    <lineage>
        <taxon>Eukaryota</taxon>
        <taxon>Metazoa</taxon>
        <taxon>Ecdysozoa</taxon>
        <taxon>Arthropoda</taxon>
        <taxon>Hexapoda</taxon>
        <taxon>Insecta</taxon>
        <taxon>Pterygota</taxon>
        <taxon>Neoptera</taxon>
        <taxon>Endopterygota</taxon>
        <taxon>Lepidoptera</taxon>
        <taxon>Glossata</taxon>
        <taxon>Ditrysia</taxon>
        <taxon>Noctuoidea</taxon>
        <taxon>Erebidae</taxon>
        <taxon>Arctiinae</taxon>
        <taxon>Arctia</taxon>
    </lineage>
</organism>
<dbReference type="PANTHER" id="PTHR17408:SF0">
    <property type="entry name" value="HISTONE RNA HAIRPIN-BINDING PROTEIN"/>
    <property type="match status" value="1"/>
</dbReference>
<evidence type="ECO:0000256" key="3">
    <source>
        <dbReference type="SAM" id="MobiDB-lite"/>
    </source>
</evidence>
<dbReference type="Pfam" id="PF15247">
    <property type="entry name" value="SLBP_RNA_bind"/>
    <property type="match status" value="1"/>
</dbReference>
<evidence type="ECO:0000256" key="1">
    <source>
        <dbReference type="ARBA" id="ARBA00006151"/>
    </source>
</evidence>
<dbReference type="PANTHER" id="PTHR17408">
    <property type="entry name" value="HISTONE RNA HAIRPIN-BINDING PROTEIN"/>
    <property type="match status" value="1"/>
</dbReference>
<evidence type="ECO:0000256" key="2">
    <source>
        <dbReference type="ARBA" id="ARBA00022884"/>
    </source>
</evidence>
<dbReference type="Gene3D" id="1.10.8.1120">
    <property type="entry name" value="Histone RNA hairpin-binding protein RNA-binding domain"/>
    <property type="match status" value="1"/>
</dbReference>
<evidence type="ECO:0000259" key="4">
    <source>
        <dbReference type="Pfam" id="PF15247"/>
    </source>
</evidence>
<proteinExistence type="inferred from homology"/>
<reference evidence="5 6" key="1">
    <citation type="submission" date="2020-04" db="EMBL/GenBank/DDBJ databases">
        <authorList>
            <person name="Wallbank WR R."/>
            <person name="Pardo Diaz C."/>
            <person name="Kozak K."/>
            <person name="Martin S."/>
            <person name="Jiggins C."/>
            <person name="Moest M."/>
            <person name="Warren A I."/>
            <person name="Byers J.R.P. K."/>
            <person name="Montejo-Kovacevich G."/>
            <person name="Yen C E."/>
        </authorList>
    </citation>
    <scope>NUCLEOTIDE SEQUENCE [LARGE SCALE GENOMIC DNA]</scope>
</reference>
<dbReference type="GO" id="GO:0003729">
    <property type="term" value="F:mRNA binding"/>
    <property type="evidence" value="ECO:0007669"/>
    <property type="project" value="InterPro"/>
</dbReference>
<dbReference type="InterPro" id="IPR026502">
    <property type="entry name" value="SLBP1/SLBP2"/>
</dbReference>
<evidence type="ECO:0000313" key="6">
    <source>
        <dbReference type="Proteomes" id="UP000494256"/>
    </source>
</evidence>
<dbReference type="InterPro" id="IPR038294">
    <property type="entry name" value="SLBP_RNA_bind_sf"/>
</dbReference>
<sequence length="151" mass="17678">MDDDQDDCKARKMSRKGNSRENSNSRKKSNANKKEGSDADNKPWPPKKLLKLETDPSILQRRQKQIDYGKNTVGYHNYVTKVPIDKREKGDPKTPDKFTKYSRRSWDTLIKMWRIKLHEYDSDHESDSGVNDIEVVVEDDDDDDSDKDDEE</sequence>
<feature type="domain" description="Histone RNA hairpin-binding protein RNA-binding" evidence="4">
    <location>
        <begin position="54"/>
        <end position="121"/>
    </location>
</feature>
<dbReference type="OrthoDB" id="269227at2759"/>
<dbReference type="GO" id="GO:0005737">
    <property type="term" value="C:cytoplasm"/>
    <property type="evidence" value="ECO:0007669"/>
    <property type="project" value="TreeGrafter"/>
</dbReference>